<reference evidence="1" key="1">
    <citation type="submission" date="2022-08" db="EMBL/GenBank/DDBJ databases">
        <title>Genome Sequence of Lecanicillium fungicola.</title>
        <authorList>
            <person name="Buettner E."/>
        </authorList>
    </citation>
    <scope>NUCLEOTIDE SEQUENCE</scope>
    <source>
        <strain evidence="1">Babe33</strain>
    </source>
</reference>
<sequence>MAQAEPHLQQEEEQQQAQRSETGRAIFCHVFNWNECFDGSNEVEALAAEDAEAKETWEQAAARIMPPATAWVQERWDIRVVPLFEEPELQEGPEWEE</sequence>
<accession>A0ACC1MG56</accession>
<comment type="caution">
    <text evidence="1">The sequence shown here is derived from an EMBL/GenBank/DDBJ whole genome shotgun (WGS) entry which is preliminary data.</text>
</comment>
<keyword evidence="2" id="KW-1185">Reference proteome</keyword>
<proteinExistence type="predicted"/>
<evidence type="ECO:0000313" key="2">
    <source>
        <dbReference type="Proteomes" id="UP001143910"/>
    </source>
</evidence>
<evidence type="ECO:0000313" key="1">
    <source>
        <dbReference type="EMBL" id="KAJ2965770.1"/>
    </source>
</evidence>
<organism evidence="1 2">
    <name type="scientific">Zarea fungicola</name>
    <dbReference type="NCBI Taxonomy" id="93591"/>
    <lineage>
        <taxon>Eukaryota</taxon>
        <taxon>Fungi</taxon>
        <taxon>Dikarya</taxon>
        <taxon>Ascomycota</taxon>
        <taxon>Pezizomycotina</taxon>
        <taxon>Sordariomycetes</taxon>
        <taxon>Hypocreomycetidae</taxon>
        <taxon>Hypocreales</taxon>
        <taxon>Cordycipitaceae</taxon>
        <taxon>Zarea</taxon>
    </lineage>
</organism>
<dbReference type="Proteomes" id="UP001143910">
    <property type="component" value="Unassembled WGS sequence"/>
</dbReference>
<name>A0ACC1MG56_9HYPO</name>
<protein>
    <submittedName>
        <fullName evidence="1">Uncharacterized protein</fullName>
    </submittedName>
</protein>
<gene>
    <name evidence="1" type="ORF">NQ176_g10458</name>
</gene>
<dbReference type="EMBL" id="JANJQO010002859">
    <property type="protein sequence ID" value="KAJ2965770.1"/>
    <property type="molecule type" value="Genomic_DNA"/>
</dbReference>